<evidence type="ECO:0000259" key="1">
    <source>
        <dbReference type="Pfam" id="PF06559"/>
    </source>
</evidence>
<name>A0A382K7H6_9ZZZZ</name>
<dbReference type="Pfam" id="PF06559">
    <property type="entry name" value="DCD_N"/>
    <property type="match status" value="1"/>
</dbReference>
<dbReference type="GO" id="GO:0008829">
    <property type="term" value="F:dCTP deaminase activity"/>
    <property type="evidence" value="ECO:0007669"/>
    <property type="project" value="InterPro"/>
</dbReference>
<protein>
    <recommendedName>
        <fullName evidence="1">2'-deoxycytidine 5'-triphosphate deaminase N-terminal domain-containing protein</fullName>
    </recommendedName>
</protein>
<feature type="non-terminal residue" evidence="2">
    <location>
        <position position="92"/>
    </location>
</feature>
<dbReference type="InterPro" id="IPR010550">
    <property type="entry name" value="DCD_N"/>
</dbReference>
<gene>
    <name evidence="2" type="ORF">METZ01_LOCUS272993</name>
</gene>
<evidence type="ECO:0000313" key="2">
    <source>
        <dbReference type="EMBL" id="SVC20139.1"/>
    </source>
</evidence>
<dbReference type="AlphaFoldDB" id="A0A382K7H6"/>
<dbReference type="EMBL" id="UINC01078757">
    <property type="protein sequence ID" value="SVC20139.1"/>
    <property type="molecule type" value="Genomic_DNA"/>
</dbReference>
<accession>A0A382K7H6</accession>
<sequence>MEIEKTFLNAENSSGVLAIQQIQKAVESGIFVVPEEEPIPASAYQPASLDLRLGSVAYRLRSSFLPGPTNDVKTKLQEHVIDVVPLDGKHGA</sequence>
<organism evidence="2">
    <name type="scientific">marine metagenome</name>
    <dbReference type="NCBI Taxonomy" id="408172"/>
    <lineage>
        <taxon>unclassified sequences</taxon>
        <taxon>metagenomes</taxon>
        <taxon>ecological metagenomes</taxon>
    </lineage>
</organism>
<dbReference type="GO" id="GO:0009394">
    <property type="term" value="P:2'-deoxyribonucleotide metabolic process"/>
    <property type="evidence" value="ECO:0007669"/>
    <property type="project" value="InterPro"/>
</dbReference>
<feature type="domain" description="2'-deoxycytidine 5'-triphosphate deaminase N-terminal" evidence="1">
    <location>
        <begin position="14"/>
        <end position="86"/>
    </location>
</feature>
<proteinExistence type="predicted"/>
<dbReference type="Gene3D" id="2.70.40.10">
    <property type="match status" value="1"/>
</dbReference>
<dbReference type="InterPro" id="IPR036157">
    <property type="entry name" value="dUTPase-like_sf"/>
</dbReference>
<reference evidence="2" key="1">
    <citation type="submission" date="2018-05" db="EMBL/GenBank/DDBJ databases">
        <authorList>
            <person name="Lanie J.A."/>
            <person name="Ng W.-L."/>
            <person name="Kazmierczak K.M."/>
            <person name="Andrzejewski T.M."/>
            <person name="Davidsen T.M."/>
            <person name="Wayne K.J."/>
            <person name="Tettelin H."/>
            <person name="Glass J.I."/>
            <person name="Rusch D."/>
            <person name="Podicherti R."/>
            <person name="Tsui H.-C.T."/>
            <person name="Winkler M.E."/>
        </authorList>
    </citation>
    <scope>NUCLEOTIDE SEQUENCE</scope>
</reference>